<evidence type="ECO:0000256" key="1">
    <source>
        <dbReference type="SAM" id="MobiDB-lite"/>
    </source>
</evidence>
<feature type="region of interest" description="Disordered" evidence="1">
    <location>
        <begin position="123"/>
        <end position="199"/>
    </location>
</feature>
<organism evidence="2 3">
    <name type="scientific">Cytospora mali</name>
    <name type="common">Apple Valsa canker fungus</name>
    <name type="synonym">Valsa mali</name>
    <dbReference type="NCBI Taxonomy" id="578113"/>
    <lineage>
        <taxon>Eukaryota</taxon>
        <taxon>Fungi</taxon>
        <taxon>Dikarya</taxon>
        <taxon>Ascomycota</taxon>
        <taxon>Pezizomycotina</taxon>
        <taxon>Sordariomycetes</taxon>
        <taxon>Sordariomycetidae</taxon>
        <taxon>Diaporthales</taxon>
        <taxon>Cytosporaceae</taxon>
        <taxon>Cytospora</taxon>
    </lineage>
</organism>
<sequence>MASIWPGGEPCRPRSAISACGGIVLNNDHSFTPNRMIPKSATPVPSYRRDNDRQPTVPGSTVSLAALATALLMSRVEHALWPKMRGGAFNIATRVVPAHRPAERNRIHDHERIIIIIATCPTTGGRSRSVRGAGRRPKPRGAREIGEDASRSGRSKGIASSARPTVEWTSNAHAAAVEQERRRQQQQQEEEELWRQQREQERIDGNIARFRAVAARPRQRGGGGGGGRRVPASAALQSLDGSIAMRRMALLAPFGGFPRRRATKGGSSRGAGWHKRGWRYLNNMWINVKAGSEYTRGQEVRESSTLADFVWQVQESQNGMDFRPEGTQTWDLLFRKKSLRQLLRDLEAEGLEEADVLVRDLFDCGETVYYRIYNEDGKEQKYLDW</sequence>
<gene>
    <name evidence="2" type="ORF">VP1G_03864</name>
</gene>
<dbReference type="Proteomes" id="UP000078576">
    <property type="component" value="Unassembled WGS sequence"/>
</dbReference>
<evidence type="ECO:0000313" key="2">
    <source>
        <dbReference type="EMBL" id="KUI56604.1"/>
    </source>
</evidence>
<feature type="compositionally biased region" description="Basic and acidic residues" evidence="1">
    <location>
        <begin position="141"/>
        <end position="151"/>
    </location>
</feature>
<keyword evidence="3" id="KW-1185">Reference proteome</keyword>
<feature type="region of interest" description="Disordered" evidence="1">
    <location>
        <begin position="34"/>
        <end position="58"/>
    </location>
</feature>
<dbReference type="AlphaFoldDB" id="A0A194UYA9"/>
<dbReference type="OrthoDB" id="2841597at2759"/>
<evidence type="ECO:0000313" key="3">
    <source>
        <dbReference type="Proteomes" id="UP000078576"/>
    </source>
</evidence>
<protein>
    <submittedName>
        <fullName evidence="2">Uncharacterized protein</fullName>
    </submittedName>
</protein>
<dbReference type="EMBL" id="KN714690">
    <property type="protein sequence ID" value="KUI56604.1"/>
    <property type="molecule type" value="Genomic_DNA"/>
</dbReference>
<reference evidence="3" key="1">
    <citation type="submission" date="2014-12" db="EMBL/GenBank/DDBJ databases">
        <title>Genome Sequence of Valsa Canker Pathogens Uncovers a Specific Adaption of Colonization on Woody Bark.</title>
        <authorList>
            <person name="Yin Z."/>
            <person name="Liu H."/>
            <person name="Gao X."/>
            <person name="Li Z."/>
            <person name="Song N."/>
            <person name="Ke X."/>
            <person name="Dai Q."/>
            <person name="Wu Y."/>
            <person name="Sun Y."/>
            <person name="Xu J.-R."/>
            <person name="Kang Z.K."/>
            <person name="Wang L."/>
            <person name="Huang L."/>
        </authorList>
    </citation>
    <scope>NUCLEOTIDE SEQUENCE [LARGE SCALE GENOMIC DNA]</scope>
    <source>
        <strain evidence="3">SXYL134</strain>
    </source>
</reference>
<proteinExistence type="predicted"/>
<accession>A0A194UYA9</accession>
<name>A0A194UYA9_CYTMA</name>